<dbReference type="Proteomes" id="UP000294498">
    <property type="component" value="Unassembled WGS sequence"/>
</dbReference>
<accession>A0A4R8DSS5</accession>
<dbReference type="AlphaFoldDB" id="A0A4R8DSS5"/>
<keyword evidence="2" id="KW-1185">Reference proteome</keyword>
<organism evidence="1 2">
    <name type="scientific">Dinghuibacter silviterrae</name>
    <dbReference type="NCBI Taxonomy" id="1539049"/>
    <lineage>
        <taxon>Bacteria</taxon>
        <taxon>Pseudomonadati</taxon>
        <taxon>Bacteroidota</taxon>
        <taxon>Chitinophagia</taxon>
        <taxon>Chitinophagales</taxon>
        <taxon>Chitinophagaceae</taxon>
        <taxon>Dinghuibacter</taxon>
    </lineage>
</organism>
<dbReference type="EMBL" id="SODV01000001">
    <property type="protein sequence ID" value="TDX00447.1"/>
    <property type="molecule type" value="Genomic_DNA"/>
</dbReference>
<gene>
    <name evidence="1" type="ORF">EDB95_1471</name>
</gene>
<proteinExistence type="predicted"/>
<evidence type="ECO:0000313" key="1">
    <source>
        <dbReference type="EMBL" id="TDX00447.1"/>
    </source>
</evidence>
<sequence length="33" mass="4159">MERIKRVRIMSLDFFEVINRYEEEVETNQPQEE</sequence>
<comment type="caution">
    <text evidence="1">The sequence shown here is derived from an EMBL/GenBank/DDBJ whole genome shotgun (WGS) entry which is preliminary data.</text>
</comment>
<evidence type="ECO:0000313" key="2">
    <source>
        <dbReference type="Proteomes" id="UP000294498"/>
    </source>
</evidence>
<name>A0A4R8DSS5_9BACT</name>
<reference evidence="1 2" key="1">
    <citation type="submission" date="2019-03" db="EMBL/GenBank/DDBJ databases">
        <title>Genomic Encyclopedia of Type Strains, Phase IV (KMG-IV): sequencing the most valuable type-strain genomes for metagenomic binning, comparative biology and taxonomic classification.</title>
        <authorList>
            <person name="Goeker M."/>
        </authorList>
    </citation>
    <scope>NUCLEOTIDE SEQUENCE [LARGE SCALE GENOMIC DNA]</scope>
    <source>
        <strain evidence="1 2">DSM 100059</strain>
    </source>
</reference>
<protein>
    <submittedName>
        <fullName evidence="1">Uncharacterized protein</fullName>
    </submittedName>
</protein>